<dbReference type="CDD" id="cd06261">
    <property type="entry name" value="TM_PBP2"/>
    <property type="match status" value="1"/>
</dbReference>
<gene>
    <name evidence="9" type="ORF">SA87_09750</name>
</gene>
<evidence type="ECO:0000313" key="10">
    <source>
        <dbReference type="Proteomes" id="UP000243024"/>
    </source>
</evidence>
<dbReference type="Pfam" id="PF19300">
    <property type="entry name" value="BPD_transp_1_N"/>
    <property type="match status" value="1"/>
</dbReference>
<dbReference type="EMBL" id="JXBB01000009">
    <property type="protein sequence ID" value="OAR04910.1"/>
    <property type="molecule type" value="Genomic_DNA"/>
</dbReference>
<feature type="domain" description="ABC transmembrane type-1" evidence="8">
    <location>
        <begin position="94"/>
        <end position="320"/>
    </location>
</feature>
<feature type="transmembrane region" description="Helical" evidence="7">
    <location>
        <begin position="100"/>
        <end position="121"/>
    </location>
</feature>
<dbReference type="InterPro" id="IPR000515">
    <property type="entry name" value="MetI-like"/>
</dbReference>
<name>A0A132N732_HYDSH</name>
<evidence type="ECO:0000256" key="4">
    <source>
        <dbReference type="ARBA" id="ARBA00022692"/>
    </source>
</evidence>
<evidence type="ECO:0000313" key="9">
    <source>
        <dbReference type="EMBL" id="OAR04910.1"/>
    </source>
</evidence>
<keyword evidence="5 7" id="KW-1133">Transmembrane helix</keyword>
<keyword evidence="10" id="KW-1185">Reference proteome</keyword>
<evidence type="ECO:0000256" key="3">
    <source>
        <dbReference type="ARBA" id="ARBA00022475"/>
    </source>
</evidence>
<dbReference type="OrthoDB" id="9773683at2"/>
<sequence length="333" mass="36554">MKVLVSRLFFLVFVVLGVTFVTFIISHLIPGDPAQMIAGQRASPEVYAKIRAQLGLDRPIWAQYLLFLQGLLQGDLGTSIRTQQPVLDDLRHYFPATLELVLFAFLLALFVGIPLGVYAAARKDTVIDALIRLLAVSGISIPVFWYGLVLILIFYGKLDLLPSGGRIDPSISPPATITGLYVIDSLLEGNWAAFKSSLAHLVLPGITLAFAQLALIVKQTRAAMIEVLRQDYIRTARSLGIPSRKIYFRYALKNALIPTTTVVGLAIGALLAGAVVTETIFSWPGMGKYVVEAIGYLDFPAIMGFTLIVSVGYVILNFLVDWIYTLLDPQIRL</sequence>
<dbReference type="InterPro" id="IPR035906">
    <property type="entry name" value="MetI-like_sf"/>
</dbReference>
<protein>
    <submittedName>
        <fullName evidence="9">Peptide ABC transporter permease</fullName>
    </submittedName>
</protein>
<dbReference type="RefSeq" id="WP_066199396.1">
    <property type="nucleotide sequence ID" value="NZ_CBCSAS010000016.1"/>
</dbReference>
<dbReference type="SUPFAM" id="SSF161098">
    <property type="entry name" value="MetI-like"/>
    <property type="match status" value="1"/>
</dbReference>
<dbReference type="PANTHER" id="PTHR43163">
    <property type="entry name" value="DIPEPTIDE TRANSPORT SYSTEM PERMEASE PROTEIN DPPB-RELATED"/>
    <property type="match status" value="1"/>
</dbReference>
<evidence type="ECO:0000256" key="2">
    <source>
        <dbReference type="ARBA" id="ARBA00022448"/>
    </source>
</evidence>
<dbReference type="GO" id="GO:0071916">
    <property type="term" value="F:dipeptide transmembrane transporter activity"/>
    <property type="evidence" value="ECO:0007669"/>
    <property type="project" value="TreeGrafter"/>
</dbReference>
<evidence type="ECO:0000256" key="7">
    <source>
        <dbReference type="RuleBase" id="RU363032"/>
    </source>
</evidence>
<evidence type="ECO:0000259" key="8">
    <source>
        <dbReference type="PROSITE" id="PS50928"/>
    </source>
</evidence>
<dbReference type="InterPro" id="IPR045621">
    <property type="entry name" value="BPD_transp_1_N"/>
</dbReference>
<dbReference type="AlphaFoldDB" id="A0A132N732"/>
<comment type="similarity">
    <text evidence="7">Belongs to the binding-protein-dependent transport system permease family.</text>
</comment>
<dbReference type="GO" id="GO:0005886">
    <property type="term" value="C:plasma membrane"/>
    <property type="evidence" value="ECO:0007669"/>
    <property type="project" value="UniProtKB-SubCell"/>
</dbReference>
<feature type="transmembrane region" description="Helical" evidence="7">
    <location>
        <begin position="255"/>
        <end position="281"/>
    </location>
</feature>
<keyword evidence="6 7" id="KW-0472">Membrane</keyword>
<keyword evidence="3" id="KW-1003">Cell membrane</keyword>
<feature type="transmembrane region" description="Helical" evidence="7">
    <location>
        <begin position="198"/>
        <end position="217"/>
    </location>
</feature>
<dbReference type="Gene3D" id="1.10.3720.10">
    <property type="entry name" value="MetI-like"/>
    <property type="match status" value="1"/>
</dbReference>
<evidence type="ECO:0000256" key="5">
    <source>
        <dbReference type="ARBA" id="ARBA00022989"/>
    </source>
</evidence>
<evidence type="ECO:0000256" key="1">
    <source>
        <dbReference type="ARBA" id="ARBA00004651"/>
    </source>
</evidence>
<proteinExistence type="inferred from homology"/>
<comment type="caution">
    <text evidence="9">The sequence shown here is derived from an EMBL/GenBank/DDBJ whole genome shotgun (WGS) entry which is preliminary data.</text>
</comment>
<accession>A0A132N732</accession>
<keyword evidence="2 7" id="KW-0813">Transport</keyword>
<comment type="subcellular location">
    <subcellularLocation>
        <location evidence="1 7">Cell membrane</location>
        <topology evidence="1 7">Multi-pass membrane protein</topology>
    </subcellularLocation>
</comment>
<dbReference type="STRING" id="1484.SA87_09750"/>
<evidence type="ECO:0000256" key="6">
    <source>
        <dbReference type="ARBA" id="ARBA00023136"/>
    </source>
</evidence>
<feature type="transmembrane region" description="Helical" evidence="7">
    <location>
        <begin position="7"/>
        <end position="29"/>
    </location>
</feature>
<feature type="transmembrane region" description="Helical" evidence="7">
    <location>
        <begin position="301"/>
        <end position="327"/>
    </location>
</feature>
<dbReference type="PROSITE" id="PS50928">
    <property type="entry name" value="ABC_TM1"/>
    <property type="match status" value="1"/>
</dbReference>
<dbReference type="Pfam" id="PF00528">
    <property type="entry name" value="BPD_transp_1"/>
    <property type="match status" value="1"/>
</dbReference>
<organism evidence="9 10">
    <name type="scientific">Hydrogenibacillus schlegelii</name>
    <name type="common">Bacillus schlegelii</name>
    <dbReference type="NCBI Taxonomy" id="1484"/>
    <lineage>
        <taxon>Bacteria</taxon>
        <taxon>Bacillati</taxon>
        <taxon>Bacillota</taxon>
        <taxon>Bacilli</taxon>
        <taxon>Bacillales</taxon>
        <taxon>Bacillales Family X. Incertae Sedis</taxon>
        <taxon>Hydrogenibacillus</taxon>
    </lineage>
</organism>
<dbReference type="Proteomes" id="UP000243024">
    <property type="component" value="Unassembled WGS sequence"/>
</dbReference>
<keyword evidence="4 7" id="KW-0812">Transmembrane</keyword>
<feature type="transmembrane region" description="Helical" evidence="7">
    <location>
        <begin position="133"/>
        <end position="155"/>
    </location>
</feature>
<reference evidence="9 10" key="1">
    <citation type="submission" date="2015-09" db="EMBL/GenBank/DDBJ databases">
        <title>Draft genome sequence of Hydrogenibacillus schlegelii DSM 2000.</title>
        <authorList>
            <person name="Hemp J."/>
        </authorList>
    </citation>
    <scope>NUCLEOTIDE SEQUENCE [LARGE SCALE GENOMIC DNA]</scope>
    <source>
        <strain evidence="9 10">MA 48</strain>
    </source>
</reference>
<dbReference type="PANTHER" id="PTHR43163:SF8">
    <property type="entry name" value="D,D-DIPEPTIDE TRANSPORT SYSTEM PERMEASE PROTEIN DDPB-RELATED"/>
    <property type="match status" value="1"/>
</dbReference>